<name>A0A3D9IYB8_9BACL</name>
<protein>
    <submittedName>
        <fullName evidence="6">Methyl-accepting chemotaxis sensory transducer with Cache sensor</fullName>
    </submittedName>
</protein>
<feature type="coiled-coil region" evidence="4">
    <location>
        <begin position="315"/>
        <end position="349"/>
    </location>
</feature>
<gene>
    <name evidence="6" type="ORF">DFP98_118123</name>
</gene>
<dbReference type="Proteomes" id="UP000256977">
    <property type="component" value="Unassembled WGS sequence"/>
</dbReference>
<dbReference type="RefSeq" id="WP_181917844.1">
    <property type="nucleotide sequence ID" value="NZ_QRDZ01000018.1"/>
</dbReference>
<evidence type="ECO:0000313" key="7">
    <source>
        <dbReference type="Proteomes" id="UP000256977"/>
    </source>
</evidence>
<comment type="similarity">
    <text evidence="2">Belongs to the methyl-accepting chemotaxis (MCP) protein family.</text>
</comment>
<evidence type="ECO:0000256" key="3">
    <source>
        <dbReference type="PROSITE-ProRule" id="PRU00284"/>
    </source>
</evidence>
<dbReference type="Gene3D" id="1.10.287.950">
    <property type="entry name" value="Methyl-accepting chemotaxis protein"/>
    <property type="match status" value="1"/>
</dbReference>
<dbReference type="GO" id="GO:0016020">
    <property type="term" value="C:membrane"/>
    <property type="evidence" value="ECO:0007669"/>
    <property type="project" value="InterPro"/>
</dbReference>
<dbReference type="GO" id="GO:0006935">
    <property type="term" value="P:chemotaxis"/>
    <property type="evidence" value="ECO:0007669"/>
    <property type="project" value="InterPro"/>
</dbReference>
<dbReference type="InterPro" id="IPR004090">
    <property type="entry name" value="Chemotax_Me-accpt_rcpt"/>
</dbReference>
<evidence type="ECO:0000256" key="2">
    <source>
        <dbReference type="ARBA" id="ARBA00029447"/>
    </source>
</evidence>
<keyword evidence="7" id="KW-1185">Reference proteome</keyword>
<evidence type="ECO:0000256" key="1">
    <source>
        <dbReference type="ARBA" id="ARBA00023224"/>
    </source>
</evidence>
<evidence type="ECO:0000259" key="5">
    <source>
        <dbReference type="PROSITE" id="PS50111"/>
    </source>
</evidence>
<dbReference type="PANTHER" id="PTHR32089">
    <property type="entry name" value="METHYL-ACCEPTING CHEMOTAXIS PROTEIN MCPB"/>
    <property type="match status" value="1"/>
</dbReference>
<dbReference type="PRINTS" id="PR00260">
    <property type="entry name" value="CHEMTRNSDUCR"/>
</dbReference>
<keyword evidence="4" id="KW-0175">Coiled coil</keyword>
<sequence>MGDWRRWLLKDDGKEADKRNLSRFGQTGAVDLESAVSDAANPAALRKMIEEAVVIADRLQAAVSEVDSSMGQLDGIANLAAKQEQRLRQHAQTAMLRLEESFASLGEVEASSREIRGATEELSLQSKNARDVVVEVCRSLTHTDEVMNDLSRNHGTMEERVNALIAQASKIGEINAWIQEIVSQTSLLALNAAIEAAHAGEHGRGFSIVAQEIRKLAEQSAQAIKNSTGIVHNIEAGIRQVVSSVEGEKKSVSLGLAEMGRTRERMDVIFNSFLNVDERVGRTLDFAIEQAERTAATNAMLEEVVQSVGITLSSVDETLAQNERQRAEIANLARVSEELKESADELVDAVQSAGGRVWEGSGAADTDRWTELLHAIVSDRELASMLEEAHRSVLRGWLQRSSGMEAIWSNRSDGSFVFSEPAAGLLNARGREWWKRAMNGETFVSEVYLSAITKKPCLTVSMPLRRDDGTIVGIVGIDIAAS</sequence>
<organism evidence="6 7">
    <name type="scientific">Cohnella phaseoli</name>
    <dbReference type="NCBI Taxonomy" id="456490"/>
    <lineage>
        <taxon>Bacteria</taxon>
        <taxon>Bacillati</taxon>
        <taxon>Bacillota</taxon>
        <taxon>Bacilli</taxon>
        <taxon>Bacillales</taxon>
        <taxon>Paenibacillaceae</taxon>
        <taxon>Cohnella</taxon>
    </lineage>
</organism>
<dbReference type="Gene3D" id="3.30.450.20">
    <property type="entry name" value="PAS domain"/>
    <property type="match status" value="1"/>
</dbReference>
<dbReference type="PANTHER" id="PTHR32089:SF112">
    <property type="entry name" value="LYSOZYME-LIKE PROTEIN-RELATED"/>
    <property type="match status" value="1"/>
</dbReference>
<accession>A0A3D9IYB8</accession>
<dbReference type="EMBL" id="QRDZ01000018">
    <property type="protein sequence ID" value="RED66499.1"/>
    <property type="molecule type" value="Genomic_DNA"/>
</dbReference>
<proteinExistence type="inferred from homology"/>
<dbReference type="InterPro" id="IPR029151">
    <property type="entry name" value="Sensor-like_sf"/>
</dbReference>
<dbReference type="CDD" id="cd18773">
    <property type="entry name" value="PDC1_HK_sensor"/>
    <property type="match status" value="1"/>
</dbReference>
<feature type="domain" description="Methyl-accepting transducer" evidence="5">
    <location>
        <begin position="69"/>
        <end position="306"/>
    </location>
</feature>
<reference evidence="6 7" key="1">
    <citation type="submission" date="2018-07" db="EMBL/GenBank/DDBJ databases">
        <title>Genomic Encyclopedia of Type Strains, Phase III (KMG-III): the genomes of soil and plant-associated and newly described type strains.</title>
        <authorList>
            <person name="Whitman W."/>
        </authorList>
    </citation>
    <scope>NUCLEOTIDE SEQUENCE [LARGE SCALE GENOMIC DNA]</scope>
    <source>
        <strain evidence="6 7">CECT 7287</strain>
    </source>
</reference>
<dbReference type="Pfam" id="PF00015">
    <property type="entry name" value="MCPsignal"/>
    <property type="match status" value="1"/>
</dbReference>
<dbReference type="Pfam" id="PF22673">
    <property type="entry name" value="MCP-like_PDC_1"/>
    <property type="match status" value="1"/>
</dbReference>
<evidence type="ECO:0000313" key="6">
    <source>
        <dbReference type="EMBL" id="RED66499.1"/>
    </source>
</evidence>
<evidence type="ECO:0000256" key="4">
    <source>
        <dbReference type="SAM" id="Coils"/>
    </source>
</evidence>
<keyword evidence="1 3" id="KW-0807">Transducer</keyword>
<dbReference type="AlphaFoldDB" id="A0A3D9IYB8"/>
<dbReference type="SMART" id="SM00283">
    <property type="entry name" value="MA"/>
    <property type="match status" value="1"/>
</dbReference>
<dbReference type="SUPFAM" id="SSF58104">
    <property type="entry name" value="Methyl-accepting chemotaxis protein (MCP) signaling domain"/>
    <property type="match status" value="1"/>
</dbReference>
<dbReference type="PROSITE" id="PS50111">
    <property type="entry name" value="CHEMOTAXIS_TRANSDUC_2"/>
    <property type="match status" value="1"/>
</dbReference>
<dbReference type="GO" id="GO:0004888">
    <property type="term" value="F:transmembrane signaling receptor activity"/>
    <property type="evidence" value="ECO:0007669"/>
    <property type="project" value="InterPro"/>
</dbReference>
<dbReference type="SUPFAM" id="SSF103190">
    <property type="entry name" value="Sensory domain-like"/>
    <property type="match status" value="1"/>
</dbReference>
<comment type="caution">
    <text evidence="6">The sequence shown here is derived from an EMBL/GenBank/DDBJ whole genome shotgun (WGS) entry which is preliminary data.</text>
</comment>
<dbReference type="GO" id="GO:0007165">
    <property type="term" value="P:signal transduction"/>
    <property type="evidence" value="ECO:0007669"/>
    <property type="project" value="UniProtKB-KW"/>
</dbReference>
<dbReference type="InterPro" id="IPR004089">
    <property type="entry name" value="MCPsignal_dom"/>
</dbReference>